<dbReference type="EMBL" id="UGRI01000001">
    <property type="protein sequence ID" value="SUA21008.1"/>
    <property type="molecule type" value="Genomic_DNA"/>
</dbReference>
<name>A0A378VBL9_NEIGO</name>
<evidence type="ECO:0000313" key="1">
    <source>
        <dbReference type="EMBL" id="SUA21008.1"/>
    </source>
</evidence>
<gene>
    <name evidence="1" type="ORF">NCTC11421_01115</name>
</gene>
<protein>
    <submittedName>
        <fullName evidence="1">Phage associated protein</fullName>
    </submittedName>
</protein>
<dbReference type="AlphaFoldDB" id="A0A378VBL9"/>
<sequence>MKRQTKTATVLTALARTACTSTTVPSDTPIKTVAVAEIPPVPSGLLVEYERPERPAGGSPEQLLNHAVRYGGYYRKLEIQIEGWQNWYTKGRLKHD</sequence>
<organism evidence="1">
    <name type="scientific">Neisseria gonorrhoeae</name>
    <dbReference type="NCBI Taxonomy" id="485"/>
    <lineage>
        <taxon>Bacteria</taxon>
        <taxon>Pseudomonadati</taxon>
        <taxon>Pseudomonadota</taxon>
        <taxon>Betaproteobacteria</taxon>
        <taxon>Neisseriales</taxon>
        <taxon>Neisseriaceae</taxon>
        <taxon>Neisseria</taxon>
    </lineage>
</organism>
<proteinExistence type="predicted"/>
<accession>A0A378VBL9</accession>
<reference evidence="1" key="1">
    <citation type="submission" date="2018-06" db="EMBL/GenBank/DDBJ databases">
        <authorList>
            <consortium name="Pathogen Informatics"/>
            <person name="Doyle S."/>
        </authorList>
    </citation>
    <scope>NUCLEOTIDE SEQUENCE [LARGE SCALE GENOMIC DNA]</scope>
    <source>
        <strain evidence="1">NCTC11421</strain>
    </source>
</reference>